<proteinExistence type="predicted"/>
<dbReference type="AlphaFoldDB" id="A0A4U5TSV0"/>
<protein>
    <submittedName>
        <fullName evidence="3">Porin family protein</fullName>
    </submittedName>
</protein>
<organism evidence="3 4">
    <name type="scientific">Mesohalobacter halotolerans</name>
    <dbReference type="NCBI Taxonomy" id="1883405"/>
    <lineage>
        <taxon>Bacteria</taxon>
        <taxon>Pseudomonadati</taxon>
        <taxon>Bacteroidota</taxon>
        <taxon>Flavobacteriia</taxon>
        <taxon>Flavobacteriales</taxon>
        <taxon>Flavobacteriaceae</taxon>
        <taxon>Mesohalobacter</taxon>
    </lineage>
</organism>
<keyword evidence="1" id="KW-0732">Signal</keyword>
<dbReference type="EMBL" id="SWMU01000001">
    <property type="protein sequence ID" value="TKS57102.1"/>
    <property type="molecule type" value="Genomic_DNA"/>
</dbReference>
<dbReference type="Proteomes" id="UP000306552">
    <property type="component" value="Unassembled WGS sequence"/>
</dbReference>
<dbReference type="OrthoDB" id="838103at2"/>
<sequence length="204" mass="22981">MKKYALIILIGFFYSVHSQTSIEFTPIFGFTINGNVDTFNSDFNISDDISYGGLVTVMLSDYMGFELSYKRSNNEVREFFFPTATQFRYDAGIEHYQIGFQRVFSTEEFQPFALGSLGASRYFRRDNKNDILAFSMTFGGGFKYFFNDNFGLRLQSNLILPLEFGGAGFFCGIGSAGGSCGTTASFYVPTVHWESSIGLIYKMN</sequence>
<gene>
    <name evidence="3" type="ORF">FCN74_01410</name>
</gene>
<dbReference type="InterPro" id="IPR027385">
    <property type="entry name" value="Beta-barrel_OMP"/>
</dbReference>
<dbReference type="InterPro" id="IPR011250">
    <property type="entry name" value="OMP/PagP_B-barrel"/>
</dbReference>
<dbReference type="RefSeq" id="WP_138930805.1">
    <property type="nucleotide sequence ID" value="NZ_SWMU01000001.1"/>
</dbReference>
<name>A0A4U5TSV0_9FLAO</name>
<keyword evidence="4" id="KW-1185">Reference proteome</keyword>
<accession>A0A4U5TSV0</accession>
<dbReference type="Gene3D" id="2.40.160.20">
    <property type="match status" value="1"/>
</dbReference>
<evidence type="ECO:0000256" key="1">
    <source>
        <dbReference type="ARBA" id="ARBA00022729"/>
    </source>
</evidence>
<feature type="domain" description="Outer membrane protein beta-barrel" evidence="2">
    <location>
        <begin position="16"/>
        <end position="157"/>
    </location>
</feature>
<dbReference type="Pfam" id="PF13505">
    <property type="entry name" value="OMP_b-brl"/>
    <property type="match status" value="1"/>
</dbReference>
<comment type="caution">
    <text evidence="3">The sequence shown here is derived from an EMBL/GenBank/DDBJ whole genome shotgun (WGS) entry which is preliminary data.</text>
</comment>
<reference evidence="3 4" key="1">
    <citation type="submission" date="2019-04" db="EMBL/GenBank/DDBJ databases">
        <title>Psychroflexus halotolerans sp. nov., isolated from a marine solar saltern.</title>
        <authorList>
            <person name="Feng X."/>
        </authorList>
    </citation>
    <scope>NUCLEOTIDE SEQUENCE [LARGE SCALE GENOMIC DNA]</scope>
    <source>
        <strain evidence="3 4">WDS2C27</strain>
    </source>
</reference>
<dbReference type="SUPFAM" id="SSF56925">
    <property type="entry name" value="OMPA-like"/>
    <property type="match status" value="1"/>
</dbReference>
<evidence type="ECO:0000259" key="2">
    <source>
        <dbReference type="Pfam" id="PF13505"/>
    </source>
</evidence>
<evidence type="ECO:0000313" key="4">
    <source>
        <dbReference type="Proteomes" id="UP000306552"/>
    </source>
</evidence>
<evidence type="ECO:0000313" key="3">
    <source>
        <dbReference type="EMBL" id="TKS57102.1"/>
    </source>
</evidence>